<dbReference type="Gene3D" id="3.20.20.140">
    <property type="entry name" value="Metal-dependent hydrolases"/>
    <property type="match status" value="1"/>
</dbReference>
<dbReference type="GO" id="GO:0016810">
    <property type="term" value="F:hydrolase activity, acting on carbon-nitrogen (but not peptide) bonds"/>
    <property type="evidence" value="ECO:0007669"/>
    <property type="project" value="InterPro"/>
</dbReference>
<gene>
    <name evidence="2" type="ORF">FK219_009095</name>
</gene>
<accession>A0A9E5MF93</accession>
<dbReference type="PANTHER" id="PTHR22642">
    <property type="entry name" value="IMIDAZOLONEPROPIONASE"/>
    <property type="match status" value="1"/>
</dbReference>
<keyword evidence="3" id="KW-1185">Reference proteome</keyword>
<proteinExistence type="predicted"/>
<dbReference type="EMBL" id="VIKT02000014">
    <property type="protein sequence ID" value="NHF63392.1"/>
    <property type="molecule type" value="Genomic_DNA"/>
</dbReference>
<dbReference type="InterPro" id="IPR033932">
    <property type="entry name" value="YtcJ-like"/>
</dbReference>
<dbReference type="InterPro" id="IPR011059">
    <property type="entry name" value="Metal-dep_hydrolase_composite"/>
</dbReference>
<organism evidence="2 3">
    <name type="scientific">Microcella pacifica</name>
    <dbReference type="NCBI Taxonomy" id="2591847"/>
    <lineage>
        <taxon>Bacteria</taxon>
        <taxon>Bacillati</taxon>
        <taxon>Actinomycetota</taxon>
        <taxon>Actinomycetes</taxon>
        <taxon>Micrococcales</taxon>
        <taxon>Microbacteriaceae</taxon>
        <taxon>Microcella</taxon>
    </lineage>
</organism>
<dbReference type="OrthoDB" id="3238066at2"/>
<dbReference type="AlphaFoldDB" id="A0A9E5MF93"/>
<dbReference type="CDD" id="cd01300">
    <property type="entry name" value="YtcJ_like"/>
    <property type="match status" value="1"/>
</dbReference>
<protein>
    <submittedName>
        <fullName evidence="2">Amidohydrolase</fullName>
    </submittedName>
</protein>
<comment type="caution">
    <text evidence="2">The sequence shown here is derived from an EMBL/GenBank/DDBJ whole genome shotgun (WGS) entry which is preliminary data.</text>
</comment>
<evidence type="ECO:0000313" key="3">
    <source>
        <dbReference type="Proteomes" id="UP000818266"/>
    </source>
</evidence>
<dbReference type="Gene3D" id="3.10.310.70">
    <property type="match status" value="1"/>
</dbReference>
<dbReference type="Pfam" id="PF07969">
    <property type="entry name" value="Amidohydro_3"/>
    <property type="match status" value="1"/>
</dbReference>
<feature type="domain" description="Amidohydrolase 3" evidence="1">
    <location>
        <begin position="44"/>
        <end position="483"/>
    </location>
</feature>
<dbReference type="InterPro" id="IPR032466">
    <property type="entry name" value="Metal_Hydrolase"/>
</dbReference>
<dbReference type="InterPro" id="IPR013108">
    <property type="entry name" value="Amidohydro_3"/>
</dbReference>
<evidence type="ECO:0000313" key="2">
    <source>
        <dbReference type="EMBL" id="NHF63392.1"/>
    </source>
</evidence>
<dbReference type="Proteomes" id="UP000818266">
    <property type="component" value="Unassembled WGS sequence"/>
</dbReference>
<sequence>MIRAILNARPLGGHDPIDVTIVDGVIASIAPAGTVAARDFAEGEAVDVEGRWLLPGLWDEHVHFTQWAQHLTRLDLSGAETAAEAVAIVRSAIVHGEFEDESVIIGGGFRDGLWPDEPTAELLDTVVPDRPVVLISGDVHCAWLNTLALERYGFDSPDGILREEEAFAVTAMIDASTNEELDRWVAQAAADAAARGVVGIVDLEMRWNHADWQRRVAEGFDTLRVEFGIYPDDLDRAIEAGLRTGDSVGGTVSVGPLKVITDGSLNTRTAYCCDPYPEEAPNPYGRLLVPPCDLQPMLVKARDAGLAATVHAIGDAANRLALDAFAALGGGGRIEHAQLVHEADVPRFAALGVTASVQPEHLLDDRDVAAHYWRGRTQRAFAVRSLIDAGAHVVLGSDAPVANLDPWRAIAAATTRTRDHREPFHPEQCISVVEAIGCSTRTRVEVGEPADLIAVEFDPLEADEALLRTMPVALTLLGGRVTFSIIDTVRTPIEVVEL</sequence>
<name>A0A9E5MF93_9MICO</name>
<reference evidence="2 3" key="1">
    <citation type="submission" date="2020-03" db="EMBL/GenBank/DDBJ databases">
        <title>Chryseoglobus sp. isolated from a deep-sea seamount.</title>
        <authorList>
            <person name="Zhang D.-C."/>
        </authorList>
    </citation>
    <scope>NUCLEOTIDE SEQUENCE [LARGE SCALE GENOMIC DNA]</scope>
    <source>
        <strain evidence="2 3">KN1116</strain>
    </source>
</reference>
<dbReference type="SUPFAM" id="SSF51338">
    <property type="entry name" value="Composite domain of metallo-dependent hydrolases"/>
    <property type="match status" value="1"/>
</dbReference>
<dbReference type="PANTHER" id="PTHR22642:SF2">
    <property type="entry name" value="PROTEIN LONG AFTER FAR-RED 3"/>
    <property type="match status" value="1"/>
</dbReference>
<dbReference type="SUPFAM" id="SSF51556">
    <property type="entry name" value="Metallo-dependent hydrolases"/>
    <property type="match status" value="1"/>
</dbReference>
<dbReference type="Gene3D" id="2.30.40.10">
    <property type="entry name" value="Urease, subunit C, domain 1"/>
    <property type="match status" value="1"/>
</dbReference>
<dbReference type="RefSeq" id="WP_152583797.1">
    <property type="nucleotide sequence ID" value="NZ_JAVJPO010000002.1"/>
</dbReference>
<evidence type="ECO:0000259" key="1">
    <source>
        <dbReference type="Pfam" id="PF07969"/>
    </source>
</evidence>